<organism evidence="1 2">
    <name type="scientific">Armillaria solidipes</name>
    <dbReference type="NCBI Taxonomy" id="1076256"/>
    <lineage>
        <taxon>Eukaryota</taxon>
        <taxon>Fungi</taxon>
        <taxon>Dikarya</taxon>
        <taxon>Basidiomycota</taxon>
        <taxon>Agaricomycotina</taxon>
        <taxon>Agaricomycetes</taxon>
        <taxon>Agaricomycetidae</taxon>
        <taxon>Agaricales</taxon>
        <taxon>Marasmiineae</taxon>
        <taxon>Physalacriaceae</taxon>
        <taxon>Armillaria</taxon>
    </lineage>
</organism>
<dbReference type="AlphaFoldDB" id="A0A2H3C4Q1"/>
<proteinExistence type="predicted"/>
<reference evidence="2" key="1">
    <citation type="journal article" date="2017" name="Nat. Ecol. Evol.">
        <title>Genome expansion and lineage-specific genetic innovations in the forest pathogenic fungi Armillaria.</title>
        <authorList>
            <person name="Sipos G."/>
            <person name="Prasanna A.N."/>
            <person name="Walter M.C."/>
            <person name="O'Connor E."/>
            <person name="Balint B."/>
            <person name="Krizsan K."/>
            <person name="Kiss B."/>
            <person name="Hess J."/>
            <person name="Varga T."/>
            <person name="Slot J."/>
            <person name="Riley R."/>
            <person name="Boka B."/>
            <person name="Rigling D."/>
            <person name="Barry K."/>
            <person name="Lee J."/>
            <person name="Mihaltcheva S."/>
            <person name="LaButti K."/>
            <person name="Lipzen A."/>
            <person name="Waldron R."/>
            <person name="Moloney N.M."/>
            <person name="Sperisen C."/>
            <person name="Kredics L."/>
            <person name="Vagvoelgyi C."/>
            <person name="Patrignani A."/>
            <person name="Fitzpatrick D."/>
            <person name="Nagy I."/>
            <person name="Doyle S."/>
            <person name="Anderson J.B."/>
            <person name="Grigoriev I.V."/>
            <person name="Gueldener U."/>
            <person name="Muensterkoetter M."/>
            <person name="Nagy L.G."/>
        </authorList>
    </citation>
    <scope>NUCLEOTIDE SEQUENCE [LARGE SCALE GENOMIC DNA]</scope>
    <source>
        <strain evidence="2">28-4</strain>
    </source>
</reference>
<evidence type="ECO:0000313" key="1">
    <source>
        <dbReference type="EMBL" id="PBK76284.1"/>
    </source>
</evidence>
<protein>
    <submittedName>
        <fullName evidence="1">Uncharacterized protein</fullName>
    </submittedName>
</protein>
<accession>A0A2H3C4Q1</accession>
<evidence type="ECO:0000313" key="2">
    <source>
        <dbReference type="Proteomes" id="UP000218334"/>
    </source>
</evidence>
<dbReference type="EMBL" id="KZ293416">
    <property type="protein sequence ID" value="PBK76284.1"/>
    <property type="molecule type" value="Genomic_DNA"/>
</dbReference>
<dbReference type="Proteomes" id="UP000218334">
    <property type="component" value="Unassembled WGS sequence"/>
</dbReference>
<sequence>MLQSNDASILKHKVDSQARVGSELFVWGIDVPPTQGGLGALNIVSPLDQYGRVSERRNNSRIPVNATLLNTSPSITPLRTPSLFQCSEQQVLVSSTLPQGGSTTLNIVSPGRLDLYLREPTISEQLGIPVSATGLTEEDFPTTCVD</sequence>
<name>A0A2H3C4Q1_9AGAR</name>
<gene>
    <name evidence="1" type="ORF">ARMSODRAFT_1011545</name>
</gene>
<keyword evidence="2" id="KW-1185">Reference proteome</keyword>